<organism evidence="4 5">
    <name type="scientific">Yinghuangia aomiensis</name>
    <dbReference type="NCBI Taxonomy" id="676205"/>
    <lineage>
        <taxon>Bacteria</taxon>
        <taxon>Bacillati</taxon>
        <taxon>Actinomycetota</taxon>
        <taxon>Actinomycetes</taxon>
        <taxon>Kitasatosporales</taxon>
        <taxon>Streptomycetaceae</taxon>
        <taxon>Yinghuangia</taxon>
    </lineage>
</organism>
<proteinExistence type="predicted"/>
<dbReference type="SUPFAM" id="SSF55785">
    <property type="entry name" value="PYP-like sensor domain (PAS domain)"/>
    <property type="match status" value="1"/>
</dbReference>
<dbReference type="Gene3D" id="3.60.40.10">
    <property type="entry name" value="PPM-type phosphatase domain"/>
    <property type="match status" value="1"/>
</dbReference>
<dbReference type="Pfam" id="PF01590">
    <property type="entry name" value="GAF"/>
    <property type="match status" value="1"/>
</dbReference>
<evidence type="ECO:0000256" key="1">
    <source>
        <dbReference type="ARBA" id="ARBA00022801"/>
    </source>
</evidence>
<sequence length="565" mass="61159">MLDDLSSQEYRAVVEQMLAGTGAGVVVFDTGLRFAYVNPALEQINGFPLSEHLGRTVADVMPDLDAGDDILRQILADGVPREVLAAGHTRAPSDRERRFWHVSYHRIENRGQVLGIMGILQEVTDAQEQRAALERARSRLSILDRAATQIGTTLDIDTTSRELARFLVDELADAASVELIPHERDDEGRRPPASGILRLRRSATVEKPPLRRKLRLFGTPGQQHDYRPGTPIPVCLDTRQPQLVKLPPDADPAQAAPSPDRIAVYRAIGVHSLLLVPLVARDESVGVVALARVTGSPAFTDDDVVTAQDLAGRAAVAIDNAHRFTREHHIARDLQRALLSRPSAPHPGIEIASRYRPAERGALVGGDWFDSIPLADGRTLLAIGDVMGHGLTAAVDMSHYVLMVREESAHDPEPHRVLERMDARMSRLPDIRPATCLLAIADSRSFTYTYSGAGHLPPALIHDSGRVELLPLAAGPPLGTGIGGYTRHAAACTGHAGTLLLYTDGLVEHRDEDIDASLQRLTGLQLPGRAPIEGLADAILDALVTANAQDDVALIAARVHRAVPQ</sequence>
<dbReference type="RefSeq" id="WP_345681058.1">
    <property type="nucleotide sequence ID" value="NZ_BAABHS010000065.1"/>
</dbReference>
<dbReference type="InterPro" id="IPR035965">
    <property type="entry name" value="PAS-like_dom_sf"/>
</dbReference>
<evidence type="ECO:0000259" key="3">
    <source>
        <dbReference type="PROSITE" id="PS50112"/>
    </source>
</evidence>
<dbReference type="CDD" id="cd00130">
    <property type="entry name" value="PAS"/>
    <property type="match status" value="1"/>
</dbReference>
<dbReference type="InterPro" id="IPR052016">
    <property type="entry name" value="Bact_Sigma-Reg"/>
</dbReference>
<feature type="domain" description="PAS" evidence="3">
    <location>
        <begin position="6"/>
        <end position="61"/>
    </location>
</feature>
<dbReference type="SUPFAM" id="SSF81606">
    <property type="entry name" value="PP2C-like"/>
    <property type="match status" value="1"/>
</dbReference>
<dbReference type="Pfam" id="PF08448">
    <property type="entry name" value="PAS_4"/>
    <property type="match status" value="1"/>
</dbReference>
<dbReference type="Gene3D" id="3.30.450.40">
    <property type="match status" value="1"/>
</dbReference>
<keyword evidence="2" id="KW-0175">Coiled coil</keyword>
<keyword evidence="1" id="KW-0378">Hydrolase</keyword>
<dbReference type="SMART" id="SM00331">
    <property type="entry name" value="PP2C_SIG"/>
    <property type="match status" value="1"/>
</dbReference>
<dbReference type="SMART" id="SM00065">
    <property type="entry name" value="GAF"/>
    <property type="match status" value="1"/>
</dbReference>
<dbReference type="InterPro" id="IPR013656">
    <property type="entry name" value="PAS_4"/>
</dbReference>
<dbReference type="Gene3D" id="3.30.450.20">
    <property type="entry name" value="PAS domain"/>
    <property type="match status" value="1"/>
</dbReference>
<evidence type="ECO:0000256" key="2">
    <source>
        <dbReference type="SAM" id="Coils"/>
    </source>
</evidence>
<dbReference type="SUPFAM" id="SSF55781">
    <property type="entry name" value="GAF domain-like"/>
    <property type="match status" value="1"/>
</dbReference>
<comment type="caution">
    <text evidence="4">The sequence shown here is derived from an EMBL/GenBank/DDBJ whole genome shotgun (WGS) entry which is preliminary data.</text>
</comment>
<dbReference type="Pfam" id="PF07228">
    <property type="entry name" value="SpoIIE"/>
    <property type="match status" value="1"/>
</dbReference>
<dbReference type="PANTHER" id="PTHR43156">
    <property type="entry name" value="STAGE II SPORULATION PROTEIN E-RELATED"/>
    <property type="match status" value="1"/>
</dbReference>
<evidence type="ECO:0000313" key="4">
    <source>
        <dbReference type="EMBL" id="GAA4996968.1"/>
    </source>
</evidence>
<dbReference type="PANTHER" id="PTHR43156:SF2">
    <property type="entry name" value="STAGE II SPORULATION PROTEIN E"/>
    <property type="match status" value="1"/>
</dbReference>
<dbReference type="InterPro" id="IPR000014">
    <property type="entry name" value="PAS"/>
</dbReference>
<dbReference type="InterPro" id="IPR003018">
    <property type="entry name" value="GAF"/>
</dbReference>
<dbReference type="NCBIfam" id="TIGR00229">
    <property type="entry name" value="sensory_box"/>
    <property type="match status" value="1"/>
</dbReference>
<dbReference type="InterPro" id="IPR029016">
    <property type="entry name" value="GAF-like_dom_sf"/>
</dbReference>
<feature type="coiled-coil region" evidence="2">
    <location>
        <begin position="116"/>
        <end position="146"/>
    </location>
</feature>
<protein>
    <submittedName>
        <fullName evidence="4">SpoIIE family protein phosphatase</fullName>
    </submittedName>
</protein>
<name>A0ABP9IG06_9ACTN</name>
<dbReference type="PROSITE" id="PS50112">
    <property type="entry name" value="PAS"/>
    <property type="match status" value="1"/>
</dbReference>
<evidence type="ECO:0000313" key="5">
    <source>
        <dbReference type="Proteomes" id="UP001500466"/>
    </source>
</evidence>
<gene>
    <name evidence="4" type="ORF">GCM10023205_82780</name>
</gene>
<keyword evidence="5" id="KW-1185">Reference proteome</keyword>
<dbReference type="InterPro" id="IPR001932">
    <property type="entry name" value="PPM-type_phosphatase-like_dom"/>
</dbReference>
<reference evidence="5" key="1">
    <citation type="journal article" date="2019" name="Int. J. Syst. Evol. Microbiol.">
        <title>The Global Catalogue of Microorganisms (GCM) 10K type strain sequencing project: providing services to taxonomists for standard genome sequencing and annotation.</title>
        <authorList>
            <consortium name="The Broad Institute Genomics Platform"/>
            <consortium name="The Broad Institute Genome Sequencing Center for Infectious Disease"/>
            <person name="Wu L."/>
            <person name="Ma J."/>
        </authorList>
    </citation>
    <scope>NUCLEOTIDE SEQUENCE [LARGE SCALE GENOMIC DNA]</scope>
    <source>
        <strain evidence="5">JCM 17986</strain>
    </source>
</reference>
<dbReference type="InterPro" id="IPR036457">
    <property type="entry name" value="PPM-type-like_dom_sf"/>
</dbReference>
<accession>A0ABP9IG06</accession>
<dbReference type="EMBL" id="BAABHS010000065">
    <property type="protein sequence ID" value="GAA4996968.1"/>
    <property type="molecule type" value="Genomic_DNA"/>
</dbReference>
<dbReference type="Proteomes" id="UP001500466">
    <property type="component" value="Unassembled WGS sequence"/>
</dbReference>